<evidence type="ECO:0000256" key="7">
    <source>
        <dbReference type="ARBA" id="ARBA00038240"/>
    </source>
</evidence>
<evidence type="ECO:0000256" key="3">
    <source>
        <dbReference type="ARBA" id="ARBA00022697"/>
    </source>
</evidence>
<dbReference type="UniPathway" id="UPA00050">
    <property type="reaction ID" value="UER00064"/>
</dbReference>
<dbReference type="Gene3D" id="3.90.1200.10">
    <property type="match status" value="1"/>
</dbReference>
<dbReference type="InterPro" id="IPR011009">
    <property type="entry name" value="Kinase-like_dom_sf"/>
</dbReference>
<keyword evidence="5 8" id="KW-0418">Kinase</keyword>
<keyword evidence="3 8" id="KW-0791">Threonine biosynthesis</keyword>
<dbReference type="PANTHER" id="PTHR21064">
    <property type="entry name" value="AMINOGLYCOSIDE PHOSPHOTRANSFERASE DOMAIN-CONTAINING PROTEIN-RELATED"/>
    <property type="match status" value="1"/>
</dbReference>
<reference evidence="11 12" key="1">
    <citation type="journal article" date="2013" name="Genome Announc.">
        <title>Draft Genome Sequence of Strain JLT2015T, Belonging to the Family Sphingomonadaceae of the Alphaproteobacteria.</title>
        <authorList>
            <person name="Tang K."/>
            <person name="Liu K."/>
            <person name="Li S."/>
            <person name="Jiao N."/>
        </authorList>
    </citation>
    <scope>NUCLEOTIDE SEQUENCE [LARGE SCALE GENOMIC DNA]</scope>
    <source>
        <strain evidence="11 12">JLT2015</strain>
    </source>
</reference>
<evidence type="ECO:0000256" key="2">
    <source>
        <dbReference type="ARBA" id="ARBA00022679"/>
    </source>
</evidence>
<dbReference type="GO" id="GO:0004413">
    <property type="term" value="F:homoserine kinase activity"/>
    <property type="evidence" value="ECO:0007669"/>
    <property type="project" value="UniProtKB-UniRule"/>
</dbReference>
<dbReference type="Proteomes" id="UP000011717">
    <property type="component" value="Unassembled WGS sequence"/>
</dbReference>
<dbReference type="InterPro" id="IPR005280">
    <property type="entry name" value="Homoserine_kinase_II"/>
</dbReference>
<dbReference type="EMBL" id="AMRV01000003">
    <property type="protein sequence ID" value="EMD83237.1"/>
    <property type="molecule type" value="Genomic_DNA"/>
</dbReference>
<evidence type="ECO:0000256" key="5">
    <source>
        <dbReference type="ARBA" id="ARBA00022777"/>
    </source>
</evidence>
<comment type="catalytic activity">
    <reaction evidence="8">
        <text>L-homoserine + ATP = O-phospho-L-homoserine + ADP + H(+)</text>
        <dbReference type="Rhea" id="RHEA:13985"/>
        <dbReference type="ChEBI" id="CHEBI:15378"/>
        <dbReference type="ChEBI" id="CHEBI:30616"/>
        <dbReference type="ChEBI" id="CHEBI:57476"/>
        <dbReference type="ChEBI" id="CHEBI:57590"/>
        <dbReference type="ChEBI" id="CHEBI:456216"/>
        <dbReference type="EC" id="2.7.1.39"/>
    </reaction>
</comment>
<dbReference type="PATRIC" id="fig|1234595.3.peg.1140"/>
<keyword evidence="1 8" id="KW-0028">Amino-acid biosynthesis</keyword>
<evidence type="ECO:0000313" key="12">
    <source>
        <dbReference type="Proteomes" id="UP000011717"/>
    </source>
</evidence>
<sequence>MAVYTSVPSEMLAGFLARYDVGALVSAKGIAEGVENSNYLVETTGGRFILTLYEKRVTPEDLPYFLGLTAHLSAAGLPVPAPIADRQGRALQRLSGRPACLIEFLPGISVTRPEPGLAHAAGAALAQLHEAAADFPHDRANALSLPGWQSLAEALGGGAAEIDAGLPVLIAEELAALSDLWPRSLPQGTIHADLFPDNVLALDDSVSGIIDFYFACTDFLAYDLAVAHTAWCFDAEGAYLGTDVSDALIAGYQGVRPLSPAESRAFPLLCRGASLRFLLTRAYDWLNTPAGALVTRKDPMAFARRLLHYRAS</sequence>
<keyword evidence="12" id="KW-1185">Reference proteome</keyword>
<comment type="pathway">
    <text evidence="8">Amino-acid biosynthesis; L-threonine biosynthesis; L-threonine from L-aspartate: step 4/5.</text>
</comment>
<dbReference type="GO" id="GO:0005524">
    <property type="term" value="F:ATP binding"/>
    <property type="evidence" value="ECO:0007669"/>
    <property type="project" value="UniProtKB-KW"/>
</dbReference>
<keyword evidence="4 8" id="KW-0547">Nucleotide-binding</keyword>
<protein>
    <recommendedName>
        <fullName evidence="8 9">Homoserine kinase</fullName>
        <shortName evidence="8">HK</shortName>
        <shortName evidence="8">HSK</shortName>
        <ecNumber evidence="8 9">2.7.1.39</ecNumber>
    </recommendedName>
</protein>
<accession>M2U5D6</accession>
<comment type="similarity">
    <text evidence="7 8">Belongs to the pseudomonas-type ThrB family.</text>
</comment>
<dbReference type="NCBIfam" id="NF003558">
    <property type="entry name" value="PRK05231.1"/>
    <property type="match status" value="1"/>
</dbReference>
<dbReference type="NCBIfam" id="TIGR00938">
    <property type="entry name" value="thrB_alt"/>
    <property type="match status" value="1"/>
</dbReference>
<gene>
    <name evidence="8" type="primary">thrB</name>
    <name evidence="11" type="ORF">C725_1138</name>
</gene>
<keyword evidence="2 8" id="KW-0808">Transferase</keyword>
<keyword evidence="6 8" id="KW-0067">ATP-binding</keyword>
<evidence type="ECO:0000256" key="6">
    <source>
        <dbReference type="ARBA" id="ARBA00022840"/>
    </source>
</evidence>
<dbReference type="InterPro" id="IPR002575">
    <property type="entry name" value="Aminoglycoside_PTrfase"/>
</dbReference>
<proteinExistence type="inferred from homology"/>
<evidence type="ECO:0000256" key="8">
    <source>
        <dbReference type="HAMAP-Rule" id="MF_00301"/>
    </source>
</evidence>
<evidence type="ECO:0000256" key="1">
    <source>
        <dbReference type="ARBA" id="ARBA00022605"/>
    </source>
</evidence>
<dbReference type="OrthoDB" id="9777460at2"/>
<dbReference type="RefSeq" id="WP_008600806.1">
    <property type="nucleotide sequence ID" value="NZ_AMRV01000003.1"/>
</dbReference>
<name>M2U5D6_9SPHN</name>
<dbReference type="EC" id="2.7.1.39" evidence="8 9"/>
<comment type="caution">
    <text evidence="11">The sequence shown here is derived from an EMBL/GenBank/DDBJ whole genome shotgun (WGS) entry which is preliminary data.</text>
</comment>
<dbReference type="HAMAP" id="MF_00301">
    <property type="entry name" value="Homoser_kinase_2"/>
    <property type="match status" value="1"/>
</dbReference>
<dbReference type="SUPFAM" id="SSF56112">
    <property type="entry name" value="Protein kinase-like (PK-like)"/>
    <property type="match status" value="1"/>
</dbReference>
<dbReference type="AlphaFoldDB" id="M2U5D6"/>
<evidence type="ECO:0000313" key="11">
    <source>
        <dbReference type="EMBL" id="EMD83237.1"/>
    </source>
</evidence>
<dbReference type="InterPro" id="IPR050249">
    <property type="entry name" value="Pseudomonas-type_ThrB"/>
</dbReference>
<evidence type="ECO:0000259" key="10">
    <source>
        <dbReference type="Pfam" id="PF01636"/>
    </source>
</evidence>
<feature type="domain" description="Aminoglycoside phosphotransferase" evidence="10">
    <location>
        <begin position="27"/>
        <end position="258"/>
    </location>
</feature>
<dbReference type="Pfam" id="PF01636">
    <property type="entry name" value="APH"/>
    <property type="match status" value="1"/>
</dbReference>
<dbReference type="CDD" id="cd05153">
    <property type="entry name" value="HomoserineK_II"/>
    <property type="match status" value="1"/>
</dbReference>
<dbReference type="PANTHER" id="PTHR21064:SF6">
    <property type="entry name" value="AMINOGLYCOSIDE PHOSPHOTRANSFERASE DOMAIN-CONTAINING PROTEIN"/>
    <property type="match status" value="1"/>
</dbReference>
<dbReference type="Gene3D" id="3.30.200.20">
    <property type="entry name" value="Phosphorylase Kinase, domain 1"/>
    <property type="match status" value="1"/>
</dbReference>
<organism evidence="11 12">
    <name type="scientific">Pacificimonas flava</name>
    <dbReference type="NCBI Taxonomy" id="1234595"/>
    <lineage>
        <taxon>Bacteria</taxon>
        <taxon>Pseudomonadati</taxon>
        <taxon>Pseudomonadota</taxon>
        <taxon>Alphaproteobacteria</taxon>
        <taxon>Sphingomonadales</taxon>
        <taxon>Sphingosinicellaceae</taxon>
        <taxon>Pacificimonas</taxon>
    </lineage>
</organism>
<evidence type="ECO:0000256" key="9">
    <source>
        <dbReference type="NCBIfam" id="TIGR00938"/>
    </source>
</evidence>
<evidence type="ECO:0000256" key="4">
    <source>
        <dbReference type="ARBA" id="ARBA00022741"/>
    </source>
</evidence>
<dbReference type="GO" id="GO:0009088">
    <property type="term" value="P:threonine biosynthetic process"/>
    <property type="evidence" value="ECO:0007669"/>
    <property type="project" value="UniProtKB-UniRule"/>
</dbReference>